<dbReference type="Pfam" id="PF05199">
    <property type="entry name" value="GMC_oxred_C"/>
    <property type="match status" value="1"/>
</dbReference>
<dbReference type="SUPFAM" id="SSF51905">
    <property type="entry name" value="FAD/NAD(P)-binding domain"/>
    <property type="match status" value="1"/>
</dbReference>
<evidence type="ECO:0000259" key="4">
    <source>
        <dbReference type="Pfam" id="PF05199"/>
    </source>
</evidence>
<dbReference type="InterPro" id="IPR007867">
    <property type="entry name" value="GMC_OxRtase_C"/>
</dbReference>
<comment type="cofactor">
    <cofactor evidence="1">
        <name>FAD</name>
        <dbReference type="ChEBI" id="CHEBI:57692"/>
    </cofactor>
</comment>
<dbReference type="PANTHER" id="PTHR45968:SF23">
    <property type="entry name" value="GLUCOSE-METHANOL-CHOLINE OXIDOREDUCTASE N-TERMINAL DOMAIN-CONTAINING PROTEIN"/>
    <property type="match status" value="1"/>
</dbReference>
<dbReference type="InterPro" id="IPR036188">
    <property type="entry name" value="FAD/NAD-bd_sf"/>
</dbReference>
<gene>
    <name evidence="5" type="ORF">FEM48_Zijuj01G0069000</name>
</gene>
<dbReference type="PANTHER" id="PTHR45968">
    <property type="entry name" value="OSJNBA0019K04.7 PROTEIN"/>
    <property type="match status" value="1"/>
</dbReference>
<evidence type="ECO:0000256" key="1">
    <source>
        <dbReference type="ARBA" id="ARBA00001974"/>
    </source>
</evidence>
<dbReference type="EMBL" id="JAEACU010000001">
    <property type="protein sequence ID" value="KAH7545204.1"/>
    <property type="molecule type" value="Genomic_DNA"/>
</dbReference>
<keyword evidence="3" id="KW-0274">FAD</keyword>
<keyword evidence="2" id="KW-0285">Flavoprotein</keyword>
<dbReference type="SUPFAM" id="SSF54373">
    <property type="entry name" value="FAD-linked reductases, C-terminal domain"/>
    <property type="match status" value="1"/>
</dbReference>
<sequence length="264" mass="28176">MFCTAGVSAIGVVYSDLKGRTHEALIRDEGEVILRAGAIGSSQLLLLIGVGPLPLLSSHKVPVVSQNPDVGNFMVDNPRNSITIIVPFTLDLSIVQVVGITNYFNYIEPFSSITSFSFPQPFSFDPNGTTPLELSVATIIEKSSGPLSSGSLGLVSSADVKVNPTTNAMEGLKFKDLEGAEGFKFLGFSLLRKLSNDASMEHYHGGCLVGKVVDGDLRVVGTNSLRVVDGSIFNTSPRTNPLATLLMIGLYIGLRMLQEKEAAR</sequence>
<evidence type="ECO:0000256" key="2">
    <source>
        <dbReference type="ARBA" id="ARBA00022630"/>
    </source>
</evidence>
<dbReference type="InterPro" id="IPR051871">
    <property type="entry name" value="GMC_Oxidoreductase-Related"/>
</dbReference>
<evidence type="ECO:0000313" key="6">
    <source>
        <dbReference type="Proteomes" id="UP000813462"/>
    </source>
</evidence>
<reference evidence="5" key="1">
    <citation type="journal article" date="2021" name="Front. Plant Sci.">
        <title>Chromosome-Scale Genome Assembly for Chinese Sour Jujube and Insights Into Its Genome Evolution and Domestication Signature.</title>
        <authorList>
            <person name="Shen L.-Y."/>
            <person name="Luo H."/>
            <person name="Wang X.-L."/>
            <person name="Wang X.-M."/>
            <person name="Qiu X.-J."/>
            <person name="Liu H."/>
            <person name="Zhou S.-S."/>
            <person name="Jia K.-H."/>
            <person name="Nie S."/>
            <person name="Bao Y.-T."/>
            <person name="Zhang R.-G."/>
            <person name="Yun Q.-Z."/>
            <person name="Chai Y.-H."/>
            <person name="Lu J.-Y."/>
            <person name="Li Y."/>
            <person name="Zhao S.-W."/>
            <person name="Mao J.-F."/>
            <person name="Jia S.-G."/>
            <person name="Mao Y.-M."/>
        </authorList>
    </citation>
    <scope>NUCLEOTIDE SEQUENCE</scope>
    <source>
        <strain evidence="5">AT0</strain>
        <tissue evidence="5">Leaf</tissue>
    </source>
</reference>
<evidence type="ECO:0000313" key="5">
    <source>
        <dbReference type="EMBL" id="KAH7545204.1"/>
    </source>
</evidence>
<dbReference type="GO" id="GO:0016614">
    <property type="term" value="F:oxidoreductase activity, acting on CH-OH group of donors"/>
    <property type="evidence" value="ECO:0007669"/>
    <property type="project" value="InterPro"/>
</dbReference>
<dbReference type="AlphaFoldDB" id="A0A978VZS0"/>
<feature type="domain" description="Glucose-methanol-choline oxidoreductase C-terminal" evidence="4">
    <location>
        <begin position="199"/>
        <end position="249"/>
    </location>
</feature>
<dbReference type="Proteomes" id="UP000813462">
    <property type="component" value="Unassembled WGS sequence"/>
</dbReference>
<name>A0A978VZS0_ZIZJJ</name>
<comment type="caution">
    <text evidence="5">The sequence shown here is derived from an EMBL/GenBank/DDBJ whole genome shotgun (WGS) entry which is preliminary data.</text>
</comment>
<proteinExistence type="predicted"/>
<dbReference type="Gene3D" id="3.50.50.60">
    <property type="entry name" value="FAD/NAD(P)-binding domain"/>
    <property type="match status" value="2"/>
</dbReference>
<organism evidence="5 6">
    <name type="scientific">Ziziphus jujuba var. spinosa</name>
    <dbReference type="NCBI Taxonomy" id="714518"/>
    <lineage>
        <taxon>Eukaryota</taxon>
        <taxon>Viridiplantae</taxon>
        <taxon>Streptophyta</taxon>
        <taxon>Embryophyta</taxon>
        <taxon>Tracheophyta</taxon>
        <taxon>Spermatophyta</taxon>
        <taxon>Magnoliopsida</taxon>
        <taxon>eudicotyledons</taxon>
        <taxon>Gunneridae</taxon>
        <taxon>Pentapetalae</taxon>
        <taxon>rosids</taxon>
        <taxon>fabids</taxon>
        <taxon>Rosales</taxon>
        <taxon>Rhamnaceae</taxon>
        <taxon>Paliureae</taxon>
        <taxon>Ziziphus</taxon>
    </lineage>
</organism>
<protein>
    <recommendedName>
        <fullName evidence="4">Glucose-methanol-choline oxidoreductase C-terminal domain-containing protein</fullName>
    </recommendedName>
</protein>
<evidence type="ECO:0000256" key="3">
    <source>
        <dbReference type="ARBA" id="ARBA00022827"/>
    </source>
</evidence>
<accession>A0A978VZS0</accession>